<accession>A0A099P5A8</accession>
<keyword evidence="4" id="KW-0678">Repressor</keyword>
<keyword evidence="10" id="KW-0752">Steroid biosynthesis</keyword>
<evidence type="ECO:0000256" key="2">
    <source>
        <dbReference type="ARBA" id="ARBA00008831"/>
    </source>
</evidence>
<evidence type="ECO:0000256" key="20">
    <source>
        <dbReference type="ARBA" id="ARBA00084088"/>
    </source>
</evidence>
<evidence type="ECO:0000256" key="1">
    <source>
        <dbReference type="ARBA" id="ARBA00005055"/>
    </source>
</evidence>
<feature type="repeat" description="WD" evidence="21">
    <location>
        <begin position="752"/>
        <end position="793"/>
    </location>
</feature>
<keyword evidence="14" id="KW-0804">Transcription</keyword>
<evidence type="ECO:0000256" key="23">
    <source>
        <dbReference type="SAM" id="MobiDB-lite"/>
    </source>
</evidence>
<dbReference type="EMBL" id="JQFK01000009">
    <property type="protein sequence ID" value="KGK39419.1"/>
    <property type="molecule type" value="Genomic_DNA"/>
</dbReference>
<dbReference type="PANTHER" id="PTHR10977:SF3">
    <property type="entry name" value="DIPHOSPHOMEVALONATE DECARBOXYLASE"/>
    <property type="match status" value="1"/>
</dbReference>
<feature type="region of interest" description="Disordered" evidence="23">
    <location>
        <begin position="328"/>
        <end position="516"/>
    </location>
</feature>
<feature type="compositionally biased region" description="Low complexity" evidence="23">
    <location>
        <begin position="486"/>
        <end position="498"/>
    </location>
</feature>
<feature type="repeat" description="WD" evidence="21">
    <location>
        <begin position="627"/>
        <end position="661"/>
    </location>
</feature>
<dbReference type="InterPro" id="IPR015943">
    <property type="entry name" value="WD40/YVTN_repeat-like_dom_sf"/>
</dbReference>
<feature type="compositionally biased region" description="Polar residues" evidence="23">
    <location>
        <begin position="499"/>
        <end position="512"/>
    </location>
</feature>
<dbReference type="VEuPathDB" id="FungiDB:C5L36_0B09780"/>
<keyword evidence="15" id="KW-1207">Sterol metabolism</keyword>
<evidence type="ECO:0000259" key="26">
    <source>
        <dbReference type="Pfam" id="PF22700"/>
    </source>
</evidence>
<dbReference type="InterPro" id="IPR001680">
    <property type="entry name" value="WD40_rpt"/>
</dbReference>
<dbReference type="InterPro" id="IPR014721">
    <property type="entry name" value="Ribsml_uS5_D2-typ_fold_subgr"/>
</dbReference>
<dbReference type="SMART" id="SM00320">
    <property type="entry name" value="WD40"/>
    <property type="match status" value="6"/>
</dbReference>
<evidence type="ECO:0000256" key="13">
    <source>
        <dbReference type="ARBA" id="ARBA00023098"/>
    </source>
</evidence>
<keyword evidence="11" id="KW-0756">Sterol biosynthesis</keyword>
<evidence type="ECO:0000256" key="21">
    <source>
        <dbReference type="PROSITE-ProRule" id="PRU00221"/>
    </source>
</evidence>
<comment type="pathway">
    <text evidence="1">Isoprenoid biosynthesis; isopentenyl diphosphate biosynthesis via mevalonate pathway; isopentenyl diphosphate from (R)-mevalonate: step 3/3.</text>
</comment>
<dbReference type="HOGENOM" id="CLU_264730_0_0_1"/>
<evidence type="ECO:0000256" key="7">
    <source>
        <dbReference type="ARBA" id="ARBA00022737"/>
    </source>
</evidence>
<name>A0A099P5A8_PICKU</name>
<feature type="domain" description="Transcriptional repressor Tup1 N-terminal" evidence="24">
    <location>
        <begin position="212"/>
        <end position="287"/>
    </location>
</feature>
<proteinExistence type="inferred from homology"/>
<dbReference type="GO" id="GO:0016126">
    <property type="term" value="P:sterol biosynthetic process"/>
    <property type="evidence" value="ECO:0007669"/>
    <property type="project" value="UniProtKB-KW"/>
</dbReference>
<dbReference type="InterPro" id="IPR020568">
    <property type="entry name" value="Ribosomal_Su5_D2-typ_SF"/>
</dbReference>
<dbReference type="InterPro" id="IPR036322">
    <property type="entry name" value="WD40_repeat_dom_sf"/>
</dbReference>
<feature type="compositionally biased region" description="Low complexity" evidence="23">
    <location>
        <begin position="328"/>
        <end position="396"/>
    </location>
</feature>
<evidence type="ECO:0000313" key="27">
    <source>
        <dbReference type="EMBL" id="KGK39419.1"/>
    </source>
</evidence>
<dbReference type="FunFam" id="3.30.70.890:FF:000005">
    <property type="entry name" value="Diphosphomevalonate decarboxylase"/>
    <property type="match status" value="1"/>
</dbReference>
<keyword evidence="12" id="KW-0805">Transcription regulation</keyword>
<dbReference type="InterPro" id="IPR019775">
    <property type="entry name" value="WD40_repeat_CS"/>
</dbReference>
<gene>
    <name evidence="27" type="ORF">JL09_g1484</name>
</gene>
<dbReference type="AlphaFoldDB" id="A0A099P5A8"/>
<dbReference type="Pfam" id="PF08581">
    <property type="entry name" value="Tup_N"/>
    <property type="match status" value="1"/>
</dbReference>
<evidence type="ECO:0000256" key="18">
    <source>
        <dbReference type="ARBA" id="ARBA00048416"/>
    </source>
</evidence>
<evidence type="ECO:0000256" key="12">
    <source>
        <dbReference type="ARBA" id="ARBA00023015"/>
    </source>
</evidence>
<dbReference type="PROSITE" id="PS00678">
    <property type="entry name" value="WD_REPEATS_1"/>
    <property type="match status" value="2"/>
</dbReference>
<dbReference type="Gene3D" id="3.30.230.10">
    <property type="match status" value="1"/>
</dbReference>
<dbReference type="NCBIfam" id="TIGR01240">
    <property type="entry name" value="mevDPdecarb"/>
    <property type="match status" value="1"/>
</dbReference>
<evidence type="ECO:0000256" key="10">
    <source>
        <dbReference type="ARBA" id="ARBA00022955"/>
    </source>
</evidence>
<comment type="catalytic activity">
    <reaction evidence="18">
        <text>(R)-5-diphosphomevalonate + ATP = isopentenyl diphosphate + ADP + phosphate + CO2</text>
        <dbReference type="Rhea" id="RHEA:23732"/>
        <dbReference type="ChEBI" id="CHEBI:16526"/>
        <dbReference type="ChEBI" id="CHEBI:30616"/>
        <dbReference type="ChEBI" id="CHEBI:43474"/>
        <dbReference type="ChEBI" id="CHEBI:57557"/>
        <dbReference type="ChEBI" id="CHEBI:128769"/>
        <dbReference type="ChEBI" id="CHEBI:456216"/>
        <dbReference type="EC" id="4.1.1.33"/>
    </reaction>
    <physiologicalReaction direction="left-to-right" evidence="18">
        <dbReference type="Rhea" id="RHEA:23733"/>
    </physiologicalReaction>
</comment>
<dbReference type="Gene3D" id="3.30.70.890">
    <property type="entry name" value="GHMP kinase, C-terminal domain"/>
    <property type="match status" value="1"/>
</dbReference>
<reference evidence="28" key="1">
    <citation type="journal article" date="2014" name="Microb. Cell Fact.">
        <title>Exploiting Issatchenkia orientalis SD108 for succinic acid production.</title>
        <authorList>
            <person name="Xiao H."/>
            <person name="Shao Z."/>
            <person name="Jiang Y."/>
            <person name="Dole S."/>
            <person name="Zhao H."/>
        </authorList>
    </citation>
    <scope>NUCLEOTIDE SEQUENCE [LARGE SCALE GENOMIC DNA]</scope>
    <source>
        <strain evidence="28">SD108</strain>
    </source>
</reference>
<dbReference type="eggNOG" id="KOG2833">
    <property type="taxonomic scope" value="Eukaryota"/>
</dbReference>
<evidence type="ECO:0000256" key="8">
    <source>
        <dbReference type="ARBA" id="ARBA00022741"/>
    </source>
</evidence>
<keyword evidence="8" id="KW-0547">Nucleotide-binding</keyword>
<dbReference type="Pfam" id="PF00400">
    <property type="entry name" value="WD40"/>
    <property type="match status" value="6"/>
</dbReference>
<evidence type="ECO:0000256" key="9">
    <source>
        <dbReference type="ARBA" id="ARBA00022840"/>
    </source>
</evidence>
<evidence type="ECO:0000256" key="5">
    <source>
        <dbReference type="ARBA" id="ARBA00022516"/>
    </source>
</evidence>
<dbReference type="PRINTS" id="PR00320">
    <property type="entry name" value="GPROTEINBRPT"/>
</dbReference>
<dbReference type="VEuPathDB" id="FungiDB:C5L36_0B09790"/>
<dbReference type="InterPro" id="IPR020472">
    <property type="entry name" value="WD40_PAC1"/>
</dbReference>
<dbReference type="CDD" id="cd00200">
    <property type="entry name" value="WD40"/>
    <property type="match status" value="1"/>
</dbReference>
<dbReference type="SUPFAM" id="SSF50978">
    <property type="entry name" value="WD40 repeat-like"/>
    <property type="match status" value="1"/>
</dbReference>
<evidence type="ECO:0000256" key="6">
    <source>
        <dbReference type="ARBA" id="ARBA00022574"/>
    </source>
</evidence>
<evidence type="ECO:0000256" key="14">
    <source>
        <dbReference type="ARBA" id="ARBA00023163"/>
    </source>
</evidence>
<evidence type="ECO:0000256" key="3">
    <source>
        <dbReference type="ARBA" id="ARBA00012296"/>
    </source>
</evidence>
<dbReference type="Pfam" id="PF22700">
    <property type="entry name" value="MVD-like_N"/>
    <property type="match status" value="1"/>
</dbReference>
<evidence type="ECO:0000256" key="17">
    <source>
        <dbReference type="ARBA" id="ARBA00023239"/>
    </source>
</evidence>
<evidence type="ECO:0000256" key="22">
    <source>
        <dbReference type="SAM" id="Coils"/>
    </source>
</evidence>
<dbReference type="EC" id="4.1.1.33" evidence="3"/>
<feature type="repeat" description="WD" evidence="21">
    <location>
        <begin position="662"/>
        <end position="703"/>
    </location>
</feature>
<dbReference type="SUPFAM" id="SSF55060">
    <property type="entry name" value="GHMP Kinase, C-terminal domain"/>
    <property type="match status" value="1"/>
</dbReference>
<sequence length="1262" mass="139341">MESLTVIHPREYLDGNSKYYYIHERFACDVCDEVSRWLLERKRGEQAKQGGSRGDKRVRVDPRRFSGLRAVSIWHELLNGLTQKDYKNIHRVAYSLTIGRVTRDFCRGGLKWDRVEWIIKNKSLVAPMRGMPKMLVYSVLENVRAVLRIMFEDQWDVTDRMAILKSHSGRHALNELLLELGMSIDDFSGENGRMLLANGGLQKHAMPSRQHLDELLEAVKAEFDNLTRETSRYKDDHHEYELKLNQQHQELTNISNTVYELEQAHRSMKDAYEREIMKLKQELEVRDRLLEQQSLQHHHQVQAHAQAQAQAQAQAAAQAQVQAHQAAAAQQAAASQQVHQQFPPPNLSNSPFPNKPDIFNNGNDTSSNNSNNNTNGNNNKNSNSNNNSNILNQQNSPGLGKLSAIAPINGTTSSNSLGAASNTNTNTNAGVTLPPIPGTAGSSTNSNPNNIPQISSIHGTAPPIPSSVTATATAAGTPKTEQTHLSAAEKSASPKKSPTGSTASTADNSKSQALVKRAQHNKPIPAFLKDFDAYSSLPYKQQHNDYYLVYNPNIPKKVDISLVHSFDHTSVVCCVSFSKDGKFLATGCNKLTQVFSVETGDLVARLNDESSVSPTGGYDTDTGDLYIRSVCFSPDGKFLATGAEDKIIRIWDLATRTIVKYLKGHEQDIYSLDFFPDGKRLVSGSGDRTVRIWDVYNGQCSLTLSIEDGVTTVAVSPDGSLIAAGSLDRTVRVWDANKGYLVERLDSSNEFGNGHMDSVYSVTFTNNGKEIASGSLDRTIKLWSLKDLDKQPSSVSKSNCEVTYVGHKDFVLSVCCTPDDQFILSGSKDRGVIMWDKESGEPYIMLQGHRNSVISVSVSPVVGSNGGYFATEMIYHATATGPVNIATLKYWGKRDKDLNLPTNNSISVTLDQADLRTLTTASCSSDFKNDQLWINNVTYSLDTPRSKQVLADLRSLRKELEANDDALPKIAEFPLHIASENNFPTAAGLASSAAGFAAMISAIALLYKLPTDPSELSKIARKGSGSACRSLFGGYVAWEMGKLDNGEDSKAVQIAEKKHWPDMKAAILVVSDMKKDVPSTSGMQLTVQTSDLFQHRIEEVVPQRYEEMRNAILNKDFPKFAELTMKDSNSFHAVCLDSYPPIFYLNDTSKNIIKLINLLNQSAGETIAAYTFDAGPNAVIYYEQKNEKFVLGMLHHFFSHLEGWAKYEPQNGVINDSFPLSALDREVYSRGVSRVILTQVGEGPTQTNDVLIDLESGLPKSN</sequence>
<dbReference type="PANTHER" id="PTHR10977">
    <property type="entry name" value="DIPHOSPHOMEVALONATE DECARBOXYLASE"/>
    <property type="match status" value="1"/>
</dbReference>
<dbReference type="InterPro" id="IPR053859">
    <property type="entry name" value="MVD-like_N"/>
</dbReference>
<evidence type="ECO:0000313" key="28">
    <source>
        <dbReference type="Proteomes" id="UP000029867"/>
    </source>
</evidence>
<feature type="coiled-coil region" evidence="22">
    <location>
        <begin position="209"/>
        <end position="236"/>
    </location>
</feature>
<comment type="similarity">
    <text evidence="2">Belongs to the diphosphomevalonate decarboxylase family.</text>
</comment>
<dbReference type="VEuPathDB" id="FungiDB:C5L36_0B09770"/>
<keyword evidence="6 21" id="KW-0853">WD repeat</keyword>
<feature type="compositionally biased region" description="Low complexity" evidence="23">
    <location>
        <begin position="442"/>
        <end position="478"/>
    </location>
</feature>
<dbReference type="eggNOG" id="KOG0266">
    <property type="taxonomic scope" value="Eukaryota"/>
</dbReference>
<evidence type="ECO:0000259" key="24">
    <source>
        <dbReference type="Pfam" id="PF08581"/>
    </source>
</evidence>
<keyword evidence="9" id="KW-0067">ATP-binding</keyword>
<feature type="domain" description="Mvd1 C-terminal" evidence="25">
    <location>
        <begin position="1066"/>
        <end position="1245"/>
    </location>
</feature>
<dbReference type="FunFam" id="2.130.10.10:FF:000111">
    <property type="entry name" value="Transcriptional repressor rco-1"/>
    <property type="match status" value="1"/>
</dbReference>
<dbReference type="Pfam" id="PF18376">
    <property type="entry name" value="MDD_C"/>
    <property type="match status" value="1"/>
</dbReference>
<feature type="coiled-coil region" evidence="22">
    <location>
        <begin position="262"/>
        <end position="289"/>
    </location>
</feature>
<comment type="caution">
    <text evidence="27">The sequence shown here is derived from an EMBL/GenBank/DDBJ whole genome shotgun (WGS) entry which is preliminary data.</text>
</comment>
<evidence type="ECO:0000256" key="11">
    <source>
        <dbReference type="ARBA" id="ARBA00023011"/>
    </source>
</evidence>
<feature type="domain" description="Diphosphomevalonate decarboxylase-like N-terminal" evidence="26">
    <location>
        <begin position="882"/>
        <end position="1050"/>
    </location>
</feature>
<dbReference type="PROSITE" id="PS50294">
    <property type="entry name" value="WD_REPEATS_REGION"/>
    <property type="match status" value="5"/>
</dbReference>
<evidence type="ECO:0000256" key="19">
    <source>
        <dbReference type="ARBA" id="ARBA00084046"/>
    </source>
</evidence>
<dbReference type="InterPro" id="IPR041431">
    <property type="entry name" value="Mvd1_C"/>
</dbReference>
<evidence type="ECO:0000256" key="16">
    <source>
        <dbReference type="ARBA" id="ARBA00023221"/>
    </source>
</evidence>
<dbReference type="Proteomes" id="UP000029867">
    <property type="component" value="Unassembled WGS sequence"/>
</dbReference>
<dbReference type="Gene3D" id="2.130.10.10">
    <property type="entry name" value="YVTN repeat-like/Quinoprotein amine dehydrogenase"/>
    <property type="match status" value="1"/>
</dbReference>
<evidence type="ECO:0000256" key="15">
    <source>
        <dbReference type="ARBA" id="ARBA00023166"/>
    </source>
</evidence>
<dbReference type="GO" id="GO:0005829">
    <property type="term" value="C:cytosol"/>
    <property type="evidence" value="ECO:0007669"/>
    <property type="project" value="InterPro"/>
</dbReference>
<keyword evidence="13" id="KW-0443">Lipid metabolism</keyword>
<dbReference type="InterPro" id="IPR013890">
    <property type="entry name" value="Tscrpt_rep_Tup1_N"/>
</dbReference>
<dbReference type="FunFam" id="3.30.230.10:FF:000018">
    <property type="entry name" value="Diphosphomevalonate decarboxylase"/>
    <property type="match status" value="1"/>
</dbReference>
<evidence type="ECO:0000259" key="25">
    <source>
        <dbReference type="Pfam" id="PF18376"/>
    </source>
</evidence>
<feature type="compositionally biased region" description="Low complexity" evidence="23">
    <location>
        <begin position="410"/>
        <end position="430"/>
    </location>
</feature>
<organism evidence="27 28">
    <name type="scientific">Pichia kudriavzevii</name>
    <name type="common">Yeast</name>
    <name type="synonym">Issatchenkia orientalis</name>
    <dbReference type="NCBI Taxonomy" id="4909"/>
    <lineage>
        <taxon>Eukaryota</taxon>
        <taxon>Fungi</taxon>
        <taxon>Dikarya</taxon>
        <taxon>Ascomycota</taxon>
        <taxon>Saccharomycotina</taxon>
        <taxon>Pichiomycetes</taxon>
        <taxon>Pichiales</taxon>
        <taxon>Pichiaceae</taxon>
        <taxon>Pichia</taxon>
    </lineage>
</organism>
<dbReference type="GO" id="GO:0004163">
    <property type="term" value="F:diphosphomevalonate decarboxylase activity"/>
    <property type="evidence" value="ECO:0007669"/>
    <property type="project" value="UniProtKB-EC"/>
</dbReference>
<dbReference type="GO" id="GO:0019287">
    <property type="term" value="P:isopentenyl diphosphate biosynthetic process, mevalonate pathway"/>
    <property type="evidence" value="ECO:0007669"/>
    <property type="project" value="InterPro"/>
</dbReference>
<dbReference type="Gene3D" id="1.20.5.340">
    <property type="match status" value="1"/>
</dbReference>
<keyword evidence="22" id="KW-0175">Coiled coil</keyword>
<dbReference type="PROSITE" id="PS50082">
    <property type="entry name" value="WD_REPEATS_2"/>
    <property type="match status" value="5"/>
</dbReference>
<protein>
    <recommendedName>
        <fullName evidence="3">diphosphomevalonate decarboxylase</fullName>
        <ecNumber evidence="3">4.1.1.33</ecNumber>
    </recommendedName>
    <alternativeName>
        <fullName evidence="19">Ergosterol biosynthesis protein 19</fullName>
    </alternativeName>
    <alternativeName>
        <fullName evidence="20">Mevalonate-5-diphosphate decarboxylase</fullName>
    </alternativeName>
</protein>
<keyword evidence="7" id="KW-0677">Repeat</keyword>
<dbReference type="InterPro" id="IPR029765">
    <property type="entry name" value="Mev_diP_decarb"/>
</dbReference>
<keyword evidence="5" id="KW-0444">Lipid biosynthesis</keyword>
<feature type="repeat" description="WD" evidence="21">
    <location>
        <begin position="703"/>
        <end position="744"/>
    </location>
</feature>
<evidence type="ECO:0000256" key="4">
    <source>
        <dbReference type="ARBA" id="ARBA00022491"/>
    </source>
</evidence>
<keyword evidence="17" id="KW-0456">Lyase</keyword>
<keyword evidence="16" id="KW-0753">Steroid metabolism</keyword>
<feature type="repeat" description="WD" evidence="21">
    <location>
        <begin position="804"/>
        <end position="845"/>
    </location>
</feature>
<dbReference type="SUPFAM" id="SSF54211">
    <property type="entry name" value="Ribosomal protein S5 domain 2-like"/>
    <property type="match status" value="1"/>
</dbReference>
<dbReference type="GO" id="GO:0005524">
    <property type="term" value="F:ATP binding"/>
    <property type="evidence" value="ECO:0007669"/>
    <property type="project" value="UniProtKB-KW"/>
</dbReference>
<dbReference type="InterPro" id="IPR036554">
    <property type="entry name" value="GHMP_kinase_C_sf"/>
</dbReference>